<comment type="caution">
    <text evidence="2">The sequence shown here is derived from an EMBL/GenBank/DDBJ whole genome shotgun (WGS) entry which is preliminary data.</text>
</comment>
<evidence type="ECO:0000256" key="1">
    <source>
        <dbReference type="SAM" id="MobiDB-lite"/>
    </source>
</evidence>
<protein>
    <recommendedName>
        <fullName evidence="4">Lipoprotein</fullName>
    </recommendedName>
</protein>
<dbReference type="PROSITE" id="PS51257">
    <property type="entry name" value="PROKAR_LIPOPROTEIN"/>
    <property type="match status" value="1"/>
</dbReference>
<dbReference type="AlphaFoldDB" id="A0A0F8BHP3"/>
<dbReference type="Proteomes" id="UP000053331">
    <property type="component" value="Unassembled WGS sequence"/>
</dbReference>
<dbReference type="InterPro" id="IPR006311">
    <property type="entry name" value="TAT_signal"/>
</dbReference>
<evidence type="ECO:0000313" key="2">
    <source>
        <dbReference type="EMBL" id="KKF39723.1"/>
    </source>
</evidence>
<organism evidence="2 3">
    <name type="scientific">Halorubrum saccharovorum</name>
    <dbReference type="NCBI Taxonomy" id="2248"/>
    <lineage>
        <taxon>Archaea</taxon>
        <taxon>Methanobacteriati</taxon>
        <taxon>Methanobacteriota</taxon>
        <taxon>Stenosarchaea group</taxon>
        <taxon>Halobacteria</taxon>
        <taxon>Halobacteriales</taxon>
        <taxon>Haloferacaceae</taxon>
        <taxon>Halorubrum</taxon>
    </lineage>
</organism>
<evidence type="ECO:0008006" key="4">
    <source>
        <dbReference type="Google" id="ProtNLM"/>
    </source>
</evidence>
<dbReference type="PROSITE" id="PS51318">
    <property type="entry name" value="TAT"/>
    <property type="match status" value="1"/>
</dbReference>
<dbReference type="RefSeq" id="WP_050024503.1">
    <property type="nucleotide sequence ID" value="NZ_JNFH02000022.1"/>
</dbReference>
<feature type="region of interest" description="Disordered" evidence="1">
    <location>
        <begin position="29"/>
        <end position="70"/>
    </location>
</feature>
<dbReference type="EMBL" id="JNFH02000022">
    <property type="protein sequence ID" value="KKF39723.1"/>
    <property type="molecule type" value="Genomic_DNA"/>
</dbReference>
<evidence type="ECO:0000313" key="3">
    <source>
        <dbReference type="Proteomes" id="UP000053331"/>
    </source>
</evidence>
<keyword evidence="3" id="KW-1185">Reference proteome</keyword>
<sequence length="462" mass="50138">MQRTRRGLLGVGAAAAVGLSGCLGVEGVEYPDADAEDPSNAGDGAGGDDGGDGESDGADEEQADGDDPEPVANEALAAATRNVVDDAVWFATEYPSAIRTYRNAIRGVVSDIDAVRSTADEDDTVTVEMADRLDEAGRAAADTAADALEPHFYPRSRIVSRTERHVEALRTFAPRGDVDRFLEELSRMRRGFASDITETYVDEAFSRDPIHNRLLNRLLHPFPEDDAERRRVRGEAFAELGLGDRGFSTFAHEPYDDEEYDRNRIPRIYGSAFGAARRDELRARLGPIPRAEDRTAELFVAFATRPEAGNRPSQTFEGWAHELDGVPVYVQRYPDPATASDRLGEAIAAASTEGRAPIDPDATASGSDFSGNATAESGGGEGEGNETDDDGDEPTYRGPTRWHRLYHHEAEGERYGFDEHAGVQYGYVVQAGEFVLATGFSGDAWEERTGWQGQLANGWAVV</sequence>
<feature type="compositionally biased region" description="Acidic residues" evidence="1">
    <location>
        <begin position="383"/>
        <end position="393"/>
    </location>
</feature>
<accession>A0A0F8BHP3</accession>
<dbReference type="OrthoDB" id="304708at2157"/>
<gene>
    <name evidence="2" type="ORF">FK85_26195</name>
</gene>
<name>A0A0F8BHP3_9EURY</name>
<feature type="compositionally biased region" description="Acidic residues" evidence="1">
    <location>
        <begin position="49"/>
        <end position="69"/>
    </location>
</feature>
<reference evidence="2 3" key="1">
    <citation type="journal article" date="2015" name="Genome Announc.">
        <title>Draft genome sequence of a Halorubrum H3 strain isolated from the burlinskoye salt lake (Altai Krai, Russia).</title>
        <authorList>
            <person name="Rozanov A.S."/>
            <person name="Bryanskaya A.V."/>
            <person name="Malup T.K."/>
            <person name="Kotenko A.V."/>
            <person name="Peltek S.E."/>
        </authorList>
    </citation>
    <scope>NUCLEOTIDE SEQUENCE [LARGE SCALE GENOMIC DNA]</scope>
    <source>
        <strain evidence="2 3">H3</strain>
    </source>
</reference>
<proteinExistence type="predicted"/>
<feature type="region of interest" description="Disordered" evidence="1">
    <location>
        <begin position="351"/>
        <end position="402"/>
    </location>
</feature>